<dbReference type="Pfam" id="PF07589">
    <property type="entry name" value="PEP-CTERM"/>
    <property type="match status" value="1"/>
</dbReference>
<sequence>MHICRLGVAIAIAALFGLATPARAVPSGHVTDDVGVFLSTFTGAKTPDLDVAAIDVRFQGSYFKLTGVMAGNIDTSHAGIYAWGIDRGAGQEHFVHGMPPAGFGVKFDTVLLVNNDGTANTLDFVAGGGLKPCSTCVITIKDNVVTALLPLDLVSSRGLSQGAFTFNLWPRVALNSNADISDFAPDASNVGVPEPASVTLLAVGLLALFGVRRVRFG</sequence>
<dbReference type="InterPro" id="IPR013424">
    <property type="entry name" value="Ice-binding_C"/>
</dbReference>
<organism evidence="3 4">
    <name type="scientific">Roseiterribacter gracilis</name>
    <dbReference type="NCBI Taxonomy" id="2812848"/>
    <lineage>
        <taxon>Bacteria</taxon>
        <taxon>Pseudomonadati</taxon>
        <taxon>Pseudomonadota</taxon>
        <taxon>Alphaproteobacteria</taxon>
        <taxon>Rhodospirillales</taxon>
        <taxon>Roseiterribacteraceae</taxon>
        <taxon>Roseiterribacter</taxon>
    </lineage>
</organism>
<dbReference type="EMBL" id="BOPV01000001">
    <property type="protein sequence ID" value="GIL39279.1"/>
    <property type="molecule type" value="Genomic_DNA"/>
</dbReference>
<evidence type="ECO:0000313" key="4">
    <source>
        <dbReference type="Proteomes" id="UP000681075"/>
    </source>
</evidence>
<proteinExistence type="predicted"/>
<name>A0A8S8XC93_9PROT</name>
<accession>A0A8S8XC93</accession>
<reference evidence="3" key="1">
    <citation type="submission" date="2021-02" db="EMBL/GenBank/DDBJ databases">
        <title>Genome sequence of Rhodospirillales sp. strain TMPK1 isolated from soil.</title>
        <authorList>
            <person name="Nakai R."/>
            <person name="Kusada H."/>
            <person name="Tamaki H."/>
        </authorList>
    </citation>
    <scope>NUCLEOTIDE SEQUENCE</scope>
    <source>
        <strain evidence="3">TMPK1</strain>
    </source>
</reference>
<keyword evidence="4" id="KW-1185">Reference proteome</keyword>
<dbReference type="NCBIfam" id="TIGR02595">
    <property type="entry name" value="PEP_CTERM"/>
    <property type="match status" value="1"/>
</dbReference>
<evidence type="ECO:0000256" key="1">
    <source>
        <dbReference type="SAM" id="SignalP"/>
    </source>
</evidence>
<protein>
    <recommendedName>
        <fullName evidence="2">Ice-binding protein C-terminal domain-containing protein</fullName>
    </recommendedName>
</protein>
<feature type="chain" id="PRO_5035765345" description="Ice-binding protein C-terminal domain-containing protein" evidence="1">
    <location>
        <begin position="25"/>
        <end position="217"/>
    </location>
</feature>
<gene>
    <name evidence="3" type="ORF">TMPK1_15160</name>
</gene>
<feature type="domain" description="Ice-binding protein C-terminal" evidence="2">
    <location>
        <begin position="192"/>
        <end position="213"/>
    </location>
</feature>
<keyword evidence="1" id="KW-0732">Signal</keyword>
<feature type="signal peptide" evidence="1">
    <location>
        <begin position="1"/>
        <end position="24"/>
    </location>
</feature>
<dbReference type="AlphaFoldDB" id="A0A8S8XC93"/>
<dbReference type="Proteomes" id="UP000681075">
    <property type="component" value="Unassembled WGS sequence"/>
</dbReference>
<evidence type="ECO:0000313" key="3">
    <source>
        <dbReference type="EMBL" id="GIL39279.1"/>
    </source>
</evidence>
<evidence type="ECO:0000259" key="2">
    <source>
        <dbReference type="Pfam" id="PF07589"/>
    </source>
</evidence>
<dbReference type="RefSeq" id="WP_420242385.1">
    <property type="nucleotide sequence ID" value="NZ_BOPV01000001.1"/>
</dbReference>
<comment type="caution">
    <text evidence="3">The sequence shown here is derived from an EMBL/GenBank/DDBJ whole genome shotgun (WGS) entry which is preliminary data.</text>
</comment>